<gene>
    <name evidence="2" type="ORF">G7Y82_03730</name>
</gene>
<dbReference type="EMBL" id="JAAVXB010000002">
    <property type="protein sequence ID" value="NKF21416.1"/>
    <property type="molecule type" value="Genomic_DNA"/>
</dbReference>
<reference evidence="2" key="1">
    <citation type="submission" date="2020-03" db="EMBL/GenBank/DDBJ databases">
        <title>Solimonas marina sp. nov., isolated from deep seawater of the Pacific Ocean.</title>
        <authorList>
            <person name="Liu X."/>
            <person name="Lai Q."/>
            <person name="Sun F."/>
            <person name="Gai Y."/>
            <person name="Li G."/>
            <person name="Shao Z."/>
        </authorList>
    </citation>
    <scope>NUCLEOTIDE SEQUENCE</scope>
    <source>
        <strain evidence="2">C16B3</strain>
    </source>
</reference>
<feature type="transmembrane region" description="Helical" evidence="1">
    <location>
        <begin position="20"/>
        <end position="38"/>
    </location>
</feature>
<evidence type="ECO:0000313" key="2">
    <source>
        <dbReference type="EMBL" id="NKF21416.1"/>
    </source>
</evidence>
<keyword evidence="1" id="KW-1133">Transmembrane helix</keyword>
<dbReference type="InterPro" id="IPR007047">
    <property type="entry name" value="Flp_Fap"/>
</dbReference>
<comment type="caution">
    <text evidence="2">The sequence shown here is derived from an EMBL/GenBank/DDBJ whole genome shotgun (WGS) entry which is preliminary data.</text>
</comment>
<accession>A0A969W686</accession>
<keyword evidence="3" id="KW-1185">Reference proteome</keyword>
<name>A0A969W686_9GAMM</name>
<dbReference type="RefSeq" id="WP_168146686.1">
    <property type="nucleotide sequence ID" value="NZ_JAAVXB010000002.1"/>
</dbReference>
<organism evidence="2 3">
    <name type="scientific">Solimonas marina</name>
    <dbReference type="NCBI Taxonomy" id="2714601"/>
    <lineage>
        <taxon>Bacteria</taxon>
        <taxon>Pseudomonadati</taxon>
        <taxon>Pseudomonadota</taxon>
        <taxon>Gammaproteobacteria</taxon>
        <taxon>Nevskiales</taxon>
        <taxon>Nevskiaceae</taxon>
        <taxon>Solimonas</taxon>
    </lineage>
</organism>
<evidence type="ECO:0000313" key="3">
    <source>
        <dbReference type="Proteomes" id="UP000653472"/>
    </source>
</evidence>
<proteinExistence type="predicted"/>
<dbReference type="AlphaFoldDB" id="A0A969W686"/>
<dbReference type="Proteomes" id="UP000653472">
    <property type="component" value="Unassembled WGS sequence"/>
</dbReference>
<keyword evidence="1" id="KW-0472">Membrane</keyword>
<evidence type="ECO:0000256" key="1">
    <source>
        <dbReference type="SAM" id="Phobius"/>
    </source>
</evidence>
<sequence>MLDKVTNFLRDEEGASAVEYALIIGLIAIAIIVVLGTMSGSLQTLFGNAATALDGAAN</sequence>
<keyword evidence="1" id="KW-0812">Transmembrane</keyword>
<protein>
    <submittedName>
        <fullName evidence="2">Flp family type IVb pilin</fullName>
    </submittedName>
</protein>
<dbReference type="Pfam" id="PF04964">
    <property type="entry name" value="Flp_Fap"/>
    <property type="match status" value="1"/>
</dbReference>